<dbReference type="EMBL" id="CP050266">
    <property type="protein sequence ID" value="QIR05661.1"/>
    <property type="molecule type" value="Genomic_DNA"/>
</dbReference>
<name>A0ABX6K6C7_SALCS</name>
<organism evidence="2 3">
    <name type="scientific">Salinivibrio costicola</name>
    <name type="common">Vibrio costicola</name>
    <dbReference type="NCBI Taxonomy" id="51367"/>
    <lineage>
        <taxon>Bacteria</taxon>
        <taxon>Pseudomonadati</taxon>
        <taxon>Pseudomonadota</taxon>
        <taxon>Gammaproteobacteria</taxon>
        <taxon>Vibrionales</taxon>
        <taxon>Vibrionaceae</taxon>
        <taxon>Salinivibrio</taxon>
    </lineage>
</organism>
<keyword evidence="1" id="KW-1133">Transmembrane helix</keyword>
<evidence type="ECO:0000313" key="2">
    <source>
        <dbReference type="EMBL" id="QIR05661.1"/>
    </source>
</evidence>
<protein>
    <submittedName>
        <fullName evidence="2">Uncharacterized protein</fullName>
    </submittedName>
</protein>
<accession>A0ABX6K6C7</accession>
<proteinExistence type="predicted"/>
<keyword evidence="3" id="KW-1185">Reference proteome</keyword>
<reference evidence="2 3" key="1">
    <citation type="submission" date="2020-03" db="EMBL/GenBank/DDBJ databases">
        <title>Genome mining reveals the biosynthetic pathways of PHA and ectoines of the halophilic strain Salinivibrio costicola M318 isolated from fermented shrimp paste.</title>
        <authorList>
            <person name="Doan T.V."/>
            <person name="Tran L.T."/>
            <person name="Trieu T.A."/>
            <person name="Nguyen Q.V."/>
            <person name="Quach T.N."/>
            <person name="Phi T.Q."/>
            <person name="Kumar S."/>
        </authorList>
    </citation>
    <scope>NUCLEOTIDE SEQUENCE [LARGE SCALE GENOMIC DNA]</scope>
    <source>
        <strain evidence="2 3">M318</strain>
    </source>
</reference>
<feature type="transmembrane region" description="Helical" evidence="1">
    <location>
        <begin position="7"/>
        <end position="29"/>
    </location>
</feature>
<dbReference type="RefSeq" id="WP_167314116.1">
    <property type="nucleotide sequence ID" value="NZ_CP050266.1"/>
</dbReference>
<gene>
    <name evidence="2" type="ORF">HBA18_04330</name>
</gene>
<feature type="transmembrane region" description="Helical" evidence="1">
    <location>
        <begin position="96"/>
        <end position="115"/>
    </location>
</feature>
<evidence type="ECO:0000313" key="3">
    <source>
        <dbReference type="Proteomes" id="UP000501408"/>
    </source>
</evidence>
<keyword evidence="1" id="KW-0812">Transmembrane</keyword>
<dbReference type="Proteomes" id="UP000501408">
    <property type="component" value="Chromosome 1"/>
</dbReference>
<feature type="transmembrane region" description="Helical" evidence="1">
    <location>
        <begin position="35"/>
        <end position="54"/>
    </location>
</feature>
<keyword evidence="1" id="KW-0472">Membrane</keyword>
<sequence>MKSDKYLSVITFYVIILALSIASGYQYIGDFIEKGVNSAGTFISCFVLIALFSIYKGVSLFTRKQLLFLAVLSVLTTLTSYLYPYFKYSEQNPSDLMSTFIYDLVLNIIIFSLLFKESKRERSQSTPEQKII</sequence>
<feature type="transmembrane region" description="Helical" evidence="1">
    <location>
        <begin position="66"/>
        <end position="84"/>
    </location>
</feature>
<evidence type="ECO:0000256" key="1">
    <source>
        <dbReference type="SAM" id="Phobius"/>
    </source>
</evidence>